<organism evidence="6">
    <name type="scientific">Zooxanthella nutricula</name>
    <dbReference type="NCBI Taxonomy" id="1333877"/>
    <lineage>
        <taxon>Eukaryota</taxon>
        <taxon>Sar</taxon>
        <taxon>Alveolata</taxon>
        <taxon>Dinophyceae</taxon>
        <taxon>Peridiniales</taxon>
        <taxon>Peridiniales incertae sedis</taxon>
        <taxon>Zooxanthella</taxon>
    </lineage>
</organism>
<dbReference type="GO" id="GO:0000387">
    <property type="term" value="P:spliceosomal snRNP assembly"/>
    <property type="evidence" value="ECO:0007669"/>
    <property type="project" value="TreeGrafter"/>
</dbReference>
<dbReference type="InterPro" id="IPR039924">
    <property type="entry name" value="ICln/Lot5/Saf5"/>
</dbReference>
<gene>
    <name evidence="6" type="ORF">BRAN1462_LOCUS30916</name>
</gene>
<reference evidence="6" key="1">
    <citation type="submission" date="2021-01" db="EMBL/GenBank/DDBJ databases">
        <authorList>
            <person name="Corre E."/>
            <person name="Pelletier E."/>
            <person name="Niang G."/>
            <person name="Scheremetjew M."/>
            <person name="Finn R."/>
            <person name="Kale V."/>
            <person name="Holt S."/>
            <person name="Cochrane G."/>
            <person name="Meng A."/>
            <person name="Brown T."/>
            <person name="Cohen L."/>
        </authorList>
    </citation>
    <scope>NUCLEOTIDE SEQUENCE</scope>
    <source>
        <strain evidence="6">RCC3387</strain>
    </source>
</reference>
<evidence type="ECO:0000256" key="2">
    <source>
        <dbReference type="ARBA" id="ARBA00004496"/>
    </source>
</evidence>
<dbReference type="InterPro" id="IPR011993">
    <property type="entry name" value="PH-like_dom_sf"/>
</dbReference>
<proteinExistence type="predicted"/>
<evidence type="ECO:0000313" key="6">
    <source>
        <dbReference type="EMBL" id="CAD9579438.1"/>
    </source>
</evidence>
<evidence type="ECO:0008006" key="7">
    <source>
        <dbReference type="Google" id="ProtNLM"/>
    </source>
</evidence>
<sequence length="197" mass="21295">MPVERTPARNGDLPVLGDNEEIRLSEPRVKLFTGQDLQGEGVLHLTTCRIVWLNSQHPSASFAIDYPCVTLHAVSLDKESWPEPCLYCQLTTEETDEHGGEDDEPDIPELRFVPADAGKLQEIFTVFSDMSALNPDAGDEQEEDSSEEEAGDRGALVGMPAPGGAAVWEAAHNDAAMEDAEVEGFAPEGDVSMEGAK</sequence>
<accession>A0A7S2P5Q4</accession>
<dbReference type="PANTHER" id="PTHR21399:SF0">
    <property type="entry name" value="METHYLOSOME SUBUNIT PICLN"/>
    <property type="match status" value="1"/>
</dbReference>
<dbReference type="Pfam" id="PF03517">
    <property type="entry name" value="Voldacs"/>
    <property type="match status" value="1"/>
</dbReference>
<dbReference type="EMBL" id="HBGW01048501">
    <property type="protein sequence ID" value="CAD9579438.1"/>
    <property type="molecule type" value="Transcribed_RNA"/>
</dbReference>
<evidence type="ECO:0000256" key="4">
    <source>
        <dbReference type="ARBA" id="ARBA00023242"/>
    </source>
</evidence>
<dbReference type="PANTHER" id="PTHR21399">
    <property type="entry name" value="CHLORIDE CONDUCTANCE REGULATORY PROTEIN ICLN"/>
    <property type="match status" value="1"/>
</dbReference>
<keyword evidence="4" id="KW-0539">Nucleus</keyword>
<dbReference type="AlphaFoldDB" id="A0A7S2P5Q4"/>
<evidence type="ECO:0000256" key="3">
    <source>
        <dbReference type="ARBA" id="ARBA00022490"/>
    </source>
</evidence>
<protein>
    <recommendedName>
        <fullName evidence="7">Chloride conductance regulatory protein ICln</fullName>
    </recommendedName>
</protein>
<dbReference type="SUPFAM" id="SSF50729">
    <property type="entry name" value="PH domain-like"/>
    <property type="match status" value="1"/>
</dbReference>
<evidence type="ECO:0000256" key="5">
    <source>
        <dbReference type="SAM" id="MobiDB-lite"/>
    </source>
</evidence>
<feature type="region of interest" description="Disordered" evidence="5">
    <location>
        <begin position="132"/>
        <end position="176"/>
    </location>
</feature>
<feature type="compositionally biased region" description="Acidic residues" evidence="5">
    <location>
        <begin position="137"/>
        <end position="150"/>
    </location>
</feature>
<name>A0A7S2P5Q4_9DINO</name>
<dbReference type="GO" id="GO:0005681">
    <property type="term" value="C:spliceosomal complex"/>
    <property type="evidence" value="ECO:0007669"/>
    <property type="project" value="TreeGrafter"/>
</dbReference>
<comment type="subcellular location">
    <subcellularLocation>
        <location evidence="2">Cytoplasm</location>
    </subcellularLocation>
    <subcellularLocation>
        <location evidence="1">Nucleus</location>
    </subcellularLocation>
</comment>
<dbReference type="GO" id="GO:0045292">
    <property type="term" value="P:mRNA cis splicing, via spliceosome"/>
    <property type="evidence" value="ECO:0007669"/>
    <property type="project" value="TreeGrafter"/>
</dbReference>
<dbReference type="GO" id="GO:0005829">
    <property type="term" value="C:cytosol"/>
    <property type="evidence" value="ECO:0007669"/>
    <property type="project" value="TreeGrafter"/>
</dbReference>
<dbReference type="GO" id="GO:0034715">
    <property type="term" value="C:pICln-Sm protein complex"/>
    <property type="evidence" value="ECO:0007669"/>
    <property type="project" value="TreeGrafter"/>
</dbReference>
<keyword evidence="3" id="KW-0963">Cytoplasm</keyword>
<dbReference type="Gene3D" id="2.30.29.30">
    <property type="entry name" value="Pleckstrin-homology domain (PH domain)/Phosphotyrosine-binding domain (PTB)"/>
    <property type="match status" value="1"/>
</dbReference>
<evidence type="ECO:0000256" key="1">
    <source>
        <dbReference type="ARBA" id="ARBA00004123"/>
    </source>
</evidence>